<name>A0AA46PQ82_CYTFI</name>
<protein>
    <submittedName>
        <fullName evidence="2">Uncharacterized protein</fullName>
    </submittedName>
</protein>
<dbReference type="InterPro" id="IPR048147">
    <property type="entry name" value="CBO0543-like"/>
</dbReference>
<sequence>MGRKFEKNLIKLLYFFGISSFIYLIKKPLAKDWLLVFFIKSYYASMVDQLVVNKGYVKYPTRFPKQVKTSLVFDYILFPISCVFYNQLTKDSRILHCILKVLYFSVPMTITELWLERNTQLVKYKKGWNWKTTFYSLTFSFLLVRFSMSVIRSLFNNKYDFSQDGGS</sequence>
<dbReference type="NCBIfam" id="NF041644">
    <property type="entry name" value="CBO0543_fam"/>
    <property type="match status" value="1"/>
</dbReference>
<dbReference type="AlphaFoldDB" id="A0AA46PQ82"/>
<dbReference type="Proteomes" id="UP001163104">
    <property type="component" value="Chromosome"/>
</dbReference>
<evidence type="ECO:0000313" key="3">
    <source>
        <dbReference type="Proteomes" id="UP001163104"/>
    </source>
</evidence>
<proteinExistence type="predicted"/>
<dbReference type="EMBL" id="CP107027">
    <property type="protein sequence ID" value="UYG95430.1"/>
    <property type="molecule type" value="Genomic_DNA"/>
</dbReference>
<keyword evidence="1" id="KW-0472">Membrane</keyword>
<reference evidence="2" key="1">
    <citation type="submission" date="2022-10" db="EMBL/GenBank/DDBJ databases">
        <title>Mechanism of multi-heavy metal repair in Cytobacillus Firmus M7.</title>
        <authorList>
            <person name="Li X."/>
            <person name="Yu C."/>
        </authorList>
    </citation>
    <scope>NUCLEOTIDE SEQUENCE</scope>
    <source>
        <strain evidence="2">M7</strain>
    </source>
</reference>
<feature type="transmembrane region" description="Helical" evidence="1">
    <location>
        <begin position="135"/>
        <end position="155"/>
    </location>
</feature>
<evidence type="ECO:0000256" key="1">
    <source>
        <dbReference type="SAM" id="Phobius"/>
    </source>
</evidence>
<keyword evidence="1" id="KW-0812">Transmembrane</keyword>
<organism evidence="2 3">
    <name type="scientific">Cytobacillus firmus</name>
    <name type="common">Bacillus firmus</name>
    <dbReference type="NCBI Taxonomy" id="1399"/>
    <lineage>
        <taxon>Bacteria</taxon>
        <taxon>Bacillati</taxon>
        <taxon>Bacillota</taxon>
        <taxon>Bacilli</taxon>
        <taxon>Bacillales</taxon>
        <taxon>Bacillaceae</taxon>
        <taxon>Cytobacillus</taxon>
    </lineage>
</organism>
<dbReference type="RefSeq" id="WP_048008600.1">
    <property type="nucleotide sequence ID" value="NZ_CP107027.1"/>
</dbReference>
<keyword evidence="1" id="KW-1133">Transmembrane helix</keyword>
<evidence type="ECO:0000313" key="2">
    <source>
        <dbReference type="EMBL" id="UYG95430.1"/>
    </source>
</evidence>
<gene>
    <name evidence="2" type="ORF">OD459_25195</name>
</gene>
<accession>A0AA46PQ82</accession>